<reference evidence="1 2" key="1">
    <citation type="submission" date="2018-06" db="EMBL/GenBank/DDBJ databases">
        <title>Genomic Encyclopedia of Type Strains, Phase III (KMG-III): the genomes of soil and plant-associated and newly described type strains.</title>
        <authorList>
            <person name="Whitman W."/>
        </authorList>
    </citation>
    <scope>NUCLEOTIDE SEQUENCE [LARGE SCALE GENOMIC DNA]</scope>
    <source>
        <strain evidence="1 2">CECT 7945</strain>
    </source>
</reference>
<protein>
    <submittedName>
        <fullName evidence="1">Uncharacterized protein</fullName>
    </submittedName>
</protein>
<sequence>MTADYLAFIQDLNSIALSLYNPIAFQYMEYLRFLG</sequence>
<dbReference type="Proteomes" id="UP000248054">
    <property type="component" value="Unassembled WGS sequence"/>
</dbReference>
<evidence type="ECO:0000313" key="1">
    <source>
        <dbReference type="EMBL" id="PYE80770.1"/>
    </source>
</evidence>
<comment type="caution">
    <text evidence="1">The sequence shown here is derived from an EMBL/GenBank/DDBJ whole genome shotgun (WGS) entry which is preliminary data.</text>
</comment>
<keyword evidence="2" id="KW-1185">Reference proteome</keyword>
<dbReference type="AlphaFoldDB" id="A0A2V4WVC2"/>
<organism evidence="1 2">
    <name type="scientific">Winogradskyella epiphytica</name>
    <dbReference type="NCBI Taxonomy" id="262005"/>
    <lineage>
        <taxon>Bacteria</taxon>
        <taxon>Pseudomonadati</taxon>
        <taxon>Bacteroidota</taxon>
        <taxon>Flavobacteriia</taxon>
        <taxon>Flavobacteriales</taxon>
        <taxon>Flavobacteriaceae</taxon>
        <taxon>Winogradskyella</taxon>
    </lineage>
</organism>
<dbReference type="EMBL" id="QJTD01000004">
    <property type="protein sequence ID" value="PYE80770.1"/>
    <property type="molecule type" value="Genomic_DNA"/>
</dbReference>
<name>A0A2V4WVC2_9FLAO</name>
<accession>A0A2V4WVC2</accession>
<evidence type="ECO:0000313" key="2">
    <source>
        <dbReference type="Proteomes" id="UP000248054"/>
    </source>
</evidence>
<proteinExistence type="predicted"/>
<gene>
    <name evidence="1" type="ORF">DFQ11_104137</name>
</gene>